<dbReference type="Pfam" id="PF01750">
    <property type="entry name" value="HycI"/>
    <property type="match status" value="1"/>
</dbReference>
<keyword evidence="3" id="KW-0064">Aspartyl protease</keyword>
<dbReference type="SUPFAM" id="SSF53163">
    <property type="entry name" value="HybD-like"/>
    <property type="match status" value="1"/>
</dbReference>
<dbReference type="GO" id="GO:0016485">
    <property type="term" value="P:protein processing"/>
    <property type="evidence" value="ECO:0007669"/>
    <property type="project" value="TreeGrafter"/>
</dbReference>
<dbReference type="PANTHER" id="PTHR30302">
    <property type="entry name" value="HYDROGENASE 1 MATURATION PROTEASE"/>
    <property type="match status" value="1"/>
</dbReference>
<protein>
    <submittedName>
        <fullName evidence="5">Hydrogenase maturation peptidase HycI</fullName>
        <ecNumber evidence="5">3.4.23.51</ecNumber>
    </submittedName>
</protein>
<dbReference type="NCBIfam" id="TIGR00072">
    <property type="entry name" value="hydrog_prot"/>
    <property type="match status" value="1"/>
</dbReference>
<dbReference type="Proteomes" id="UP000658733">
    <property type="component" value="Unassembled WGS sequence"/>
</dbReference>
<evidence type="ECO:0000256" key="2">
    <source>
        <dbReference type="ARBA" id="ARBA00022670"/>
    </source>
</evidence>
<dbReference type="InterPro" id="IPR000671">
    <property type="entry name" value="Peptidase_A31"/>
</dbReference>
<name>A0A843AF17_METAZ</name>
<gene>
    <name evidence="5" type="primary">hycI</name>
    <name evidence="5" type="ORF">ISP01_09735</name>
</gene>
<comment type="caution">
    <text evidence="5">The sequence shown here is derived from an EMBL/GenBank/DDBJ whole genome shotgun (WGS) entry which is preliminary data.</text>
</comment>
<dbReference type="GO" id="GO:0008047">
    <property type="term" value="F:enzyme activator activity"/>
    <property type="evidence" value="ECO:0007669"/>
    <property type="project" value="InterPro"/>
</dbReference>
<dbReference type="CDD" id="cd06067">
    <property type="entry name" value="H2MP_MemB-H2evol"/>
    <property type="match status" value="1"/>
</dbReference>
<evidence type="ECO:0000313" key="6">
    <source>
        <dbReference type="Proteomes" id="UP000658733"/>
    </source>
</evidence>
<dbReference type="Gene3D" id="3.40.50.1450">
    <property type="entry name" value="HybD-like"/>
    <property type="match status" value="1"/>
</dbReference>
<evidence type="ECO:0000256" key="1">
    <source>
        <dbReference type="ARBA" id="ARBA00006814"/>
    </source>
</evidence>
<keyword evidence="4 5" id="KW-0378">Hydrolase</keyword>
<reference evidence="5" key="1">
    <citation type="submission" date="2020-10" db="EMBL/GenBank/DDBJ databases">
        <title>Dehalococcoides mccartyi of a TCE/Cr reducing biochatode.</title>
        <authorList>
            <person name="Matturro B."/>
        </authorList>
    </citation>
    <scope>NUCLEOTIDE SEQUENCE</scope>
    <source>
        <strain evidence="5">Bin4</strain>
    </source>
</reference>
<organism evidence="5 6">
    <name type="scientific">Methanobrevibacter arboriphilus</name>
    <dbReference type="NCBI Taxonomy" id="39441"/>
    <lineage>
        <taxon>Archaea</taxon>
        <taxon>Methanobacteriati</taxon>
        <taxon>Methanobacteriota</taxon>
        <taxon>Methanomada group</taxon>
        <taxon>Methanobacteria</taxon>
        <taxon>Methanobacteriales</taxon>
        <taxon>Methanobacteriaceae</taxon>
        <taxon>Methanobrevibacter</taxon>
    </lineage>
</organism>
<keyword evidence="2" id="KW-0645">Protease</keyword>
<dbReference type="AlphaFoldDB" id="A0A843AF17"/>
<dbReference type="RefSeq" id="WP_278524317.1">
    <property type="nucleotide sequence ID" value="NZ_JADIIN010000079.1"/>
</dbReference>
<dbReference type="InterPro" id="IPR023430">
    <property type="entry name" value="Pept_HybD-like_dom_sf"/>
</dbReference>
<sequence length="177" mass="19480">MSLKEKLESFLVNCEKLVVLGIGNELRGDDSIGPYIIKELENMSMGSNSSDNSNTKTSDKKFNRNIIFIDGGSAPENFTGLIKKENPSHLLIIDAALMGTNPSNVKTVVKDELPNINASTHSMSLSYLIKYLEVDIDFDFLLIGIEPISMNLGEEISHNVLKSADEVIDILSSLLFD</sequence>
<evidence type="ECO:0000256" key="4">
    <source>
        <dbReference type="ARBA" id="ARBA00022801"/>
    </source>
</evidence>
<dbReference type="GO" id="GO:0004190">
    <property type="term" value="F:aspartic-type endopeptidase activity"/>
    <property type="evidence" value="ECO:0007669"/>
    <property type="project" value="UniProtKB-KW"/>
</dbReference>
<evidence type="ECO:0000256" key="3">
    <source>
        <dbReference type="ARBA" id="ARBA00022750"/>
    </source>
</evidence>
<comment type="similarity">
    <text evidence="1">Belongs to the peptidase A31 family.</text>
</comment>
<dbReference type="EC" id="3.4.23.51" evidence="5"/>
<dbReference type="PANTHER" id="PTHR30302:SF1">
    <property type="entry name" value="HYDROGENASE 2 MATURATION PROTEASE"/>
    <property type="match status" value="1"/>
</dbReference>
<proteinExistence type="inferred from homology"/>
<accession>A0A843AF17</accession>
<dbReference type="InterPro" id="IPR004420">
    <property type="entry name" value="Pept_A31_hyd_mat_HycI"/>
</dbReference>
<evidence type="ECO:0000313" key="5">
    <source>
        <dbReference type="EMBL" id="MBF4469672.1"/>
    </source>
</evidence>
<dbReference type="EMBL" id="JADIIN010000079">
    <property type="protein sequence ID" value="MBF4469672.1"/>
    <property type="molecule type" value="Genomic_DNA"/>
</dbReference>
<dbReference type="NCBIfam" id="TIGR00142">
    <property type="entry name" value="hycI"/>
    <property type="match status" value="1"/>
</dbReference>